<dbReference type="EMBL" id="CP122537">
    <property type="protein sequence ID" value="WGH78081.1"/>
    <property type="molecule type" value="Genomic_DNA"/>
</dbReference>
<accession>A0ABY8L9V0</accession>
<dbReference type="Proteomes" id="UP001243420">
    <property type="component" value="Chromosome"/>
</dbReference>
<gene>
    <name evidence="1" type="ORF">P8627_13730</name>
</gene>
<keyword evidence="2" id="KW-1185">Reference proteome</keyword>
<sequence length="98" mass="11019">MDEDRDVIRITAVLRQAADALLAATDGDADEAVGLARFNAERDDHETAREFRFAQDLLHLCMRRALAAHGDRPLIEVIDTGPPPPERRILYELEIPTE</sequence>
<reference evidence="1 2" key="1">
    <citation type="submission" date="2023-04" db="EMBL/GenBank/DDBJ databases">
        <title>Jannaschia ovalis sp. nov., a marine bacterium isolated from sea tidal flat.</title>
        <authorList>
            <person name="Kwon D.Y."/>
            <person name="Kim J.-J."/>
        </authorList>
    </citation>
    <scope>NUCLEOTIDE SEQUENCE [LARGE SCALE GENOMIC DNA]</scope>
    <source>
        <strain evidence="1 2">GRR-S6-38</strain>
    </source>
</reference>
<organism evidence="1 2">
    <name type="scientific">Jannaschia ovalis</name>
    <dbReference type="NCBI Taxonomy" id="3038773"/>
    <lineage>
        <taxon>Bacteria</taxon>
        <taxon>Pseudomonadati</taxon>
        <taxon>Pseudomonadota</taxon>
        <taxon>Alphaproteobacteria</taxon>
        <taxon>Rhodobacterales</taxon>
        <taxon>Roseobacteraceae</taxon>
        <taxon>Jannaschia</taxon>
    </lineage>
</organism>
<evidence type="ECO:0000313" key="2">
    <source>
        <dbReference type="Proteomes" id="UP001243420"/>
    </source>
</evidence>
<proteinExistence type="predicted"/>
<evidence type="ECO:0000313" key="1">
    <source>
        <dbReference type="EMBL" id="WGH78081.1"/>
    </source>
</evidence>
<protein>
    <submittedName>
        <fullName evidence="1">Uncharacterized protein</fullName>
    </submittedName>
</protein>
<dbReference type="RefSeq" id="WP_279964767.1">
    <property type="nucleotide sequence ID" value="NZ_CP122537.1"/>
</dbReference>
<name>A0ABY8L9V0_9RHOB</name>